<proteinExistence type="predicted"/>
<name>A0A0F9RY31_9ZZZZ</name>
<comment type="caution">
    <text evidence="2">The sequence shown here is derived from an EMBL/GenBank/DDBJ whole genome shotgun (WGS) entry which is preliminary data.</text>
</comment>
<keyword evidence="1" id="KW-0812">Transmembrane</keyword>
<evidence type="ECO:0000256" key="1">
    <source>
        <dbReference type="SAM" id="Phobius"/>
    </source>
</evidence>
<organism evidence="2">
    <name type="scientific">marine sediment metagenome</name>
    <dbReference type="NCBI Taxonomy" id="412755"/>
    <lineage>
        <taxon>unclassified sequences</taxon>
        <taxon>metagenomes</taxon>
        <taxon>ecological metagenomes</taxon>
    </lineage>
</organism>
<protein>
    <submittedName>
        <fullName evidence="2">Uncharacterized protein</fullName>
    </submittedName>
</protein>
<keyword evidence="1" id="KW-0472">Membrane</keyword>
<evidence type="ECO:0000313" key="2">
    <source>
        <dbReference type="EMBL" id="KKN61355.1"/>
    </source>
</evidence>
<dbReference type="EMBL" id="LAZR01000661">
    <property type="protein sequence ID" value="KKN61355.1"/>
    <property type="molecule type" value="Genomic_DNA"/>
</dbReference>
<keyword evidence="1" id="KW-1133">Transmembrane helix</keyword>
<feature type="transmembrane region" description="Helical" evidence="1">
    <location>
        <begin position="170"/>
        <end position="192"/>
    </location>
</feature>
<dbReference type="AlphaFoldDB" id="A0A0F9RY31"/>
<reference evidence="2" key="1">
    <citation type="journal article" date="2015" name="Nature">
        <title>Complex archaea that bridge the gap between prokaryotes and eukaryotes.</title>
        <authorList>
            <person name="Spang A."/>
            <person name="Saw J.H."/>
            <person name="Jorgensen S.L."/>
            <person name="Zaremba-Niedzwiedzka K."/>
            <person name="Martijn J."/>
            <person name="Lind A.E."/>
            <person name="van Eijk R."/>
            <person name="Schleper C."/>
            <person name="Guy L."/>
            <person name="Ettema T.J."/>
        </authorList>
    </citation>
    <scope>NUCLEOTIDE SEQUENCE</scope>
</reference>
<gene>
    <name evidence="2" type="ORF">LCGC14_0522870</name>
</gene>
<sequence>MIHADMRGYVGVAPGTTTFTLGKPPLYARMPQHPTQAWLIPQDAYSQQQKIAVPPNQMIPREGAHIPIPAYPTQAYVDWPMVNDRVRMAIPPNQHYVGPQTIKVHVPPVQHTFGPFPNDYMLSKISPYRGGYLPYFKGWISGLDKDGKLVTIFTLAGPEEEKAAKRWGRAAGIVVLLGITATAAAVAIACLAK</sequence>
<accession>A0A0F9RY31</accession>